<feature type="compositionally biased region" description="Polar residues" evidence="1">
    <location>
        <begin position="284"/>
        <end position="297"/>
    </location>
</feature>
<feature type="domain" description="DUF3828" evidence="3">
    <location>
        <begin position="25"/>
        <end position="136"/>
    </location>
</feature>
<evidence type="ECO:0000313" key="5">
    <source>
        <dbReference type="EMBL" id="POP48045.1"/>
    </source>
</evidence>
<dbReference type="Proteomes" id="UP000237073">
    <property type="component" value="Unassembled WGS sequence"/>
</dbReference>
<proteinExistence type="predicted"/>
<feature type="chain" id="PRO_5015187385" description="DUF3828 domain-containing protein" evidence="2">
    <location>
        <begin position="19"/>
        <end position="313"/>
    </location>
</feature>
<dbReference type="Pfam" id="PF12883">
    <property type="entry name" value="DUF3828"/>
    <property type="match status" value="1"/>
</dbReference>
<dbReference type="EMBL" id="PQGD01000011">
    <property type="protein sequence ID" value="POP48045.1"/>
    <property type="molecule type" value="Genomic_DNA"/>
</dbReference>
<feature type="region of interest" description="Disordered" evidence="1">
    <location>
        <begin position="284"/>
        <end position="313"/>
    </location>
</feature>
<dbReference type="InterPro" id="IPR024289">
    <property type="entry name" value="DUF3828"/>
</dbReference>
<accession>A0A2P5GN93</accession>
<evidence type="ECO:0000313" key="7">
    <source>
        <dbReference type="Proteomes" id="UP000247005"/>
    </source>
</evidence>
<sequence length="313" mass="35615">MKRTLFLLSIFLSFSALAKTPPLSPEQTVRQIYQSYARGAESVYFGNAIVSARMNQTLQLDYQLTPPGDQGGLGYDPLCQCQDFDDLVLEKVVITQQDATHADATVRFRPFREGDTRITQTLKLAAEGNRWRIDDVLGESGSLWQNLNESNQKTLATLASLQKEQPQDFVRELISRGKEYTWPWTGVVSATFRQTVDQYQAATFHDEEGGYLKYLGINPIYGCDPGQFSAIEEIRVVEQNAARVRVHARFTLTHQQHQERDFILHRADNKWMIDDIISSDGHSLRQQMQEAIDQQSAKGKPQAQFPDLTKKVK</sequence>
<name>A0A2P5GN93_9ENTR</name>
<reference evidence="6 7" key="1">
    <citation type="submission" date="2018-01" db="EMBL/GenBank/DDBJ databases">
        <title>Superficieibacter electus gen. nov., sp. nov., an extended-spectrum beta-lactamase possessing member of the Enterobacteriaceae family, isolated from intensive care unit surfaces.</title>
        <authorList>
            <person name="Potter R.F."/>
            <person name="D'Souza A.W."/>
        </authorList>
    </citation>
    <scope>NUCLEOTIDE SEQUENCE [LARGE SCALE GENOMIC DNA]</scope>
    <source>
        <strain evidence="5 7">BP-1</strain>
        <strain evidence="4 6">BP-2</strain>
    </source>
</reference>
<protein>
    <recommendedName>
        <fullName evidence="3">DUF3828 domain-containing protein</fullName>
    </recommendedName>
</protein>
<comment type="caution">
    <text evidence="5">The sequence shown here is derived from an EMBL/GenBank/DDBJ whole genome shotgun (WGS) entry which is preliminary data.</text>
</comment>
<dbReference type="EMBL" id="PQGE01000013">
    <property type="protein sequence ID" value="POP43577.1"/>
    <property type="molecule type" value="Genomic_DNA"/>
</dbReference>
<keyword evidence="6" id="KW-1185">Reference proteome</keyword>
<gene>
    <name evidence="5" type="ORF">CHU32_14475</name>
    <name evidence="4" type="ORF">CHU33_15185</name>
</gene>
<evidence type="ECO:0000313" key="4">
    <source>
        <dbReference type="EMBL" id="POP43577.1"/>
    </source>
</evidence>
<dbReference type="Gene3D" id="3.10.450.50">
    <property type="match status" value="1"/>
</dbReference>
<evidence type="ECO:0000256" key="1">
    <source>
        <dbReference type="SAM" id="MobiDB-lite"/>
    </source>
</evidence>
<dbReference type="OrthoDB" id="7204586at2"/>
<dbReference type="AlphaFoldDB" id="A0A2P5GN93"/>
<feature type="signal peptide" evidence="2">
    <location>
        <begin position="1"/>
        <end position="18"/>
    </location>
</feature>
<organism evidence="5 7">
    <name type="scientific">Superficieibacter electus</name>
    <dbReference type="NCBI Taxonomy" id="2022662"/>
    <lineage>
        <taxon>Bacteria</taxon>
        <taxon>Pseudomonadati</taxon>
        <taxon>Pseudomonadota</taxon>
        <taxon>Gammaproteobacteria</taxon>
        <taxon>Enterobacterales</taxon>
        <taxon>Enterobacteriaceae</taxon>
        <taxon>Superficieibacter</taxon>
    </lineage>
</organism>
<dbReference type="RefSeq" id="WP_103676917.1">
    <property type="nucleotide sequence ID" value="NZ_PQGD01000011.1"/>
</dbReference>
<keyword evidence="2" id="KW-0732">Signal</keyword>
<evidence type="ECO:0000259" key="3">
    <source>
        <dbReference type="Pfam" id="PF12883"/>
    </source>
</evidence>
<evidence type="ECO:0000256" key="2">
    <source>
        <dbReference type="SAM" id="SignalP"/>
    </source>
</evidence>
<dbReference type="Proteomes" id="UP000247005">
    <property type="component" value="Unassembled WGS sequence"/>
</dbReference>
<evidence type="ECO:0000313" key="6">
    <source>
        <dbReference type="Proteomes" id="UP000237073"/>
    </source>
</evidence>